<protein>
    <submittedName>
        <fullName evidence="2">Bile acid:sodium symporter</fullName>
    </submittedName>
</protein>
<feature type="transmembrane region" description="Helical" evidence="1">
    <location>
        <begin position="232"/>
        <end position="253"/>
    </location>
</feature>
<keyword evidence="1" id="KW-1133">Transmembrane helix</keyword>
<dbReference type="EMBL" id="JACGCU010000009">
    <property type="protein sequence ID" value="MBA6059082.1"/>
    <property type="molecule type" value="Genomic_DNA"/>
</dbReference>
<dbReference type="RefSeq" id="WP_009685435.1">
    <property type="nucleotide sequence ID" value="NZ_CP091311.1"/>
</dbReference>
<dbReference type="Proteomes" id="UP000556620">
    <property type="component" value="Unassembled WGS sequence"/>
</dbReference>
<gene>
    <name evidence="2" type="ORF">H4C44_07855</name>
    <name evidence="3" type="ORF">N5C70_10865</name>
</gene>
<feature type="transmembrane region" description="Helical" evidence="1">
    <location>
        <begin position="131"/>
        <end position="153"/>
    </location>
</feature>
<keyword evidence="1" id="KW-0812">Transmembrane</keyword>
<name>A0A7W2JHN6_9PSED</name>
<dbReference type="GO" id="GO:0005886">
    <property type="term" value="C:plasma membrane"/>
    <property type="evidence" value="ECO:0007669"/>
    <property type="project" value="TreeGrafter"/>
</dbReference>
<dbReference type="Pfam" id="PF13593">
    <property type="entry name" value="SBF_like"/>
    <property type="match status" value="1"/>
</dbReference>
<feature type="transmembrane region" description="Helical" evidence="1">
    <location>
        <begin position="31"/>
        <end position="49"/>
    </location>
</feature>
<dbReference type="InterPro" id="IPR038770">
    <property type="entry name" value="Na+/solute_symporter_sf"/>
</dbReference>
<dbReference type="AlphaFoldDB" id="A0A7W2JHN6"/>
<comment type="caution">
    <text evidence="2">The sequence shown here is derived from an EMBL/GenBank/DDBJ whole genome shotgun (WGS) entry which is preliminary data.</text>
</comment>
<reference evidence="2 4" key="1">
    <citation type="submission" date="2020-07" db="EMBL/GenBank/DDBJ databases">
        <title>Diversity of carbapenemase encoding genes among Pseudomonas putida group clinical isolates in a tertiary Brazilian hospital.</title>
        <authorList>
            <person name="Alberto-Lei F."/>
            <person name="Nodari C.S."/>
            <person name="Streling A.P."/>
            <person name="Paulino J.T."/>
            <person name="Bessa-Neto F.O."/>
            <person name="Cayo R."/>
            <person name="Gales A.C."/>
        </authorList>
    </citation>
    <scope>NUCLEOTIDE SEQUENCE [LARGE SCALE GENOMIC DNA]</scope>
    <source>
        <strain evidence="2 4">14535</strain>
    </source>
</reference>
<dbReference type="PANTHER" id="PTHR18640:SF5">
    <property type="entry name" value="SODIUM_BILE ACID COTRANSPORTER 7"/>
    <property type="match status" value="1"/>
</dbReference>
<feature type="transmembrane region" description="Helical" evidence="1">
    <location>
        <begin position="204"/>
        <end position="226"/>
    </location>
</feature>
<evidence type="ECO:0000313" key="4">
    <source>
        <dbReference type="Proteomes" id="UP000556620"/>
    </source>
</evidence>
<accession>A0A7W2JHN6</accession>
<organism evidence="2 4">
    <name type="scientific">Pseudomonas juntendi</name>
    <dbReference type="NCBI Taxonomy" id="2666183"/>
    <lineage>
        <taxon>Bacteria</taxon>
        <taxon>Pseudomonadati</taxon>
        <taxon>Pseudomonadota</taxon>
        <taxon>Gammaproteobacteria</taxon>
        <taxon>Pseudomonadales</taxon>
        <taxon>Pseudomonadaceae</taxon>
        <taxon>Pseudomonas</taxon>
    </lineage>
</organism>
<feature type="transmembrane region" description="Helical" evidence="1">
    <location>
        <begin position="165"/>
        <end position="183"/>
    </location>
</feature>
<evidence type="ECO:0000313" key="2">
    <source>
        <dbReference type="EMBL" id="MBA6059082.1"/>
    </source>
</evidence>
<dbReference type="EMBL" id="JAOCBV010000001">
    <property type="protein sequence ID" value="MDH0757213.1"/>
    <property type="molecule type" value="Genomic_DNA"/>
</dbReference>
<feature type="transmembrane region" description="Helical" evidence="1">
    <location>
        <begin position="99"/>
        <end position="119"/>
    </location>
</feature>
<reference evidence="3 5" key="2">
    <citation type="submission" date="2022-09" db="EMBL/GenBank/DDBJ databases">
        <title>Intensive care unit water sources are persistently colonized with multi-drug resistant bacteria and are the site of extensive horizontal gene transfer of antibiotic resistance genes.</title>
        <authorList>
            <person name="Diorio-Toth L."/>
        </authorList>
    </citation>
    <scope>NUCLEOTIDE SEQUENCE [LARGE SCALE GENOMIC DNA]</scope>
    <source>
        <strain evidence="3 5">GD03901</strain>
    </source>
</reference>
<evidence type="ECO:0000313" key="5">
    <source>
        <dbReference type="Proteomes" id="UP001160152"/>
    </source>
</evidence>
<evidence type="ECO:0000256" key="1">
    <source>
        <dbReference type="SAM" id="Phobius"/>
    </source>
</evidence>
<feature type="transmembrane region" description="Helical" evidence="1">
    <location>
        <begin position="274"/>
        <end position="300"/>
    </location>
</feature>
<dbReference type="InterPro" id="IPR016833">
    <property type="entry name" value="Put_Na-Bile_cotransptr"/>
</dbReference>
<dbReference type="PANTHER" id="PTHR18640">
    <property type="entry name" value="SOLUTE CARRIER FAMILY 10 MEMBER 7"/>
    <property type="match status" value="1"/>
</dbReference>
<feature type="transmembrane region" description="Helical" evidence="1">
    <location>
        <begin position="7"/>
        <end position="25"/>
    </location>
</feature>
<proteinExistence type="predicted"/>
<sequence length="344" mass="36502">MKYLRMLFDNFTLALLGVVCIATVLPCSGDGAMYFGWLTNLAIGLLFFLHGAKLSREAIIAGAGHWRLHLLVFSCTFVLFPLLGLAFKPLFVPLVGNELYLGVLYLCALPATVQSAIAFTSLARGNVPAAICSAAASSLLGIFLTPLLVVMLLGASGDTGSGLDAVLKITLQLLVPFVAGQIARRWIGAWVKRNARWLKVVDQGSILLVVYTAFSEAVVTGLWHTVSSQHLAGLFAVCGILLAVVLFATRLLGKALGFDLEDRITILFAGSKKSLATGVPMAQVLFVGSGIGAMILPLMLFHQIQLMVCAVLAQRYASREQGLPEALAGAERAAAGPRQPPANP</sequence>
<evidence type="ECO:0000313" key="3">
    <source>
        <dbReference type="EMBL" id="MDH0757213.1"/>
    </source>
</evidence>
<dbReference type="Proteomes" id="UP001160152">
    <property type="component" value="Unassembled WGS sequence"/>
</dbReference>
<keyword evidence="1" id="KW-0472">Membrane</keyword>
<feature type="transmembrane region" description="Helical" evidence="1">
    <location>
        <begin position="70"/>
        <end position="87"/>
    </location>
</feature>
<dbReference type="PIRSF" id="PIRSF026166">
    <property type="entry name" value="UCP026166"/>
    <property type="match status" value="1"/>
</dbReference>
<dbReference type="Gene3D" id="1.20.1530.20">
    <property type="match status" value="1"/>
</dbReference>